<dbReference type="InterPro" id="IPR007838">
    <property type="entry name" value="Cell_div_ZapA-like"/>
</dbReference>
<evidence type="ECO:0000256" key="5">
    <source>
        <dbReference type="ARBA" id="ARBA00023210"/>
    </source>
</evidence>
<evidence type="ECO:0000256" key="8">
    <source>
        <dbReference type="ARBA" id="ARBA00026068"/>
    </source>
</evidence>
<keyword evidence="5" id="KW-0717">Septation</keyword>
<dbReference type="GO" id="GO:0030428">
    <property type="term" value="C:cell septum"/>
    <property type="evidence" value="ECO:0007669"/>
    <property type="project" value="TreeGrafter"/>
</dbReference>
<evidence type="ECO:0000256" key="9">
    <source>
        <dbReference type="ARBA" id="ARBA00033158"/>
    </source>
</evidence>
<organism evidence="11 12">
    <name type="scientific">Fodinibius roseus</name>
    <dbReference type="NCBI Taxonomy" id="1194090"/>
    <lineage>
        <taxon>Bacteria</taxon>
        <taxon>Pseudomonadati</taxon>
        <taxon>Balneolota</taxon>
        <taxon>Balneolia</taxon>
        <taxon>Balneolales</taxon>
        <taxon>Balneolaceae</taxon>
        <taxon>Fodinibius</taxon>
    </lineage>
</organism>
<evidence type="ECO:0000256" key="3">
    <source>
        <dbReference type="ARBA" id="ARBA00022490"/>
    </source>
</evidence>
<keyword evidence="10" id="KW-0175">Coiled coil</keyword>
<dbReference type="RefSeq" id="WP_073063088.1">
    <property type="nucleotide sequence ID" value="NZ_FQUS01000009.1"/>
</dbReference>
<evidence type="ECO:0000313" key="12">
    <source>
        <dbReference type="Proteomes" id="UP000184041"/>
    </source>
</evidence>
<dbReference type="EMBL" id="FQUS01000009">
    <property type="protein sequence ID" value="SHF48390.1"/>
    <property type="molecule type" value="Genomic_DNA"/>
</dbReference>
<keyword evidence="6" id="KW-0131">Cell cycle</keyword>
<dbReference type="Gene3D" id="6.10.250.790">
    <property type="match status" value="1"/>
</dbReference>
<accession>A0A1M5C150</accession>
<name>A0A1M5C150_9BACT</name>
<reference evidence="11 12" key="1">
    <citation type="submission" date="2016-11" db="EMBL/GenBank/DDBJ databases">
        <authorList>
            <person name="Jaros S."/>
            <person name="Januszkiewicz K."/>
            <person name="Wedrychowicz H."/>
        </authorList>
    </citation>
    <scope>NUCLEOTIDE SEQUENCE [LARGE SCALE GENOMIC DNA]</scope>
    <source>
        <strain evidence="11 12">DSM 21986</strain>
    </source>
</reference>
<dbReference type="GO" id="GO:0005829">
    <property type="term" value="C:cytosol"/>
    <property type="evidence" value="ECO:0007669"/>
    <property type="project" value="TreeGrafter"/>
</dbReference>
<dbReference type="AlphaFoldDB" id="A0A1M5C150"/>
<dbReference type="PANTHER" id="PTHR34981:SF1">
    <property type="entry name" value="CELL DIVISION PROTEIN ZAPA"/>
    <property type="match status" value="1"/>
</dbReference>
<dbReference type="PANTHER" id="PTHR34981">
    <property type="entry name" value="CELL DIVISION PROTEIN ZAPA"/>
    <property type="match status" value="1"/>
</dbReference>
<evidence type="ECO:0000256" key="6">
    <source>
        <dbReference type="ARBA" id="ARBA00023306"/>
    </source>
</evidence>
<dbReference type="Proteomes" id="UP000184041">
    <property type="component" value="Unassembled WGS sequence"/>
</dbReference>
<dbReference type="InterPro" id="IPR036192">
    <property type="entry name" value="Cell_div_ZapA-like_sf"/>
</dbReference>
<dbReference type="GO" id="GO:0032153">
    <property type="term" value="C:cell division site"/>
    <property type="evidence" value="ECO:0007669"/>
    <property type="project" value="TreeGrafter"/>
</dbReference>
<evidence type="ECO:0000256" key="4">
    <source>
        <dbReference type="ARBA" id="ARBA00022618"/>
    </source>
</evidence>
<evidence type="ECO:0000256" key="10">
    <source>
        <dbReference type="SAM" id="Coils"/>
    </source>
</evidence>
<evidence type="ECO:0000256" key="2">
    <source>
        <dbReference type="ARBA" id="ARBA00015195"/>
    </source>
</evidence>
<dbReference type="GO" id="GO:0043093">
    <property type="term" value="P:FtsZ-dependent cytokinesis"/>
    <property type="evidence" value="ECO:0007669"/>
    <property type="project" value="TreeGrafter"/>
</dbReference>
<comment type="subcellular location">
    <subcellularLocation>
        <location evidence="1">Cytoplasm</location>
    </subcellularLocation>
</comment>
<evidence type="ECO:0000256" key="7">
    <source>
        <dbReference type="ARBA" id="ARBA00024910"/>
    </source>
</evidence>
<keyword evidence="12" id="KW-1185">Reference proteome</keyword>
<dbReference type="STRING" id="1194090.SAMN05443144_10957"/>
<evidence type="ECO:0000313" key="11">
    <source>
        <dbReference type="EMBL" id="SHF48390.1"/>
    </source>
</evidence>
<keyword evidence="3" id="KW-0963">Cytoplasm</keyword>
<protein>
    <recommendedName>
        <fullName evidence="2">Cell division protein ZapA</fullName>
    </recommendedName>
    <alternativeName>
        <fullName evidence="9">Z ring-associated protein ZapA</fullName>
    </alternativeName>
</protein>
<proteinExistence type="predicted"/>
<feature type="coiled-coil region" evidence="10">
    <location>
        <begin position="63"/>
        <end position="94"/>
    </location>
</feature>
<sequence>MKSVKVTILGKQYPLKVEDSEEETIKRIARYVDDKFRQYKQELNKQPDTTVMSLAALAIAEELFEERKQNRELNQQEEKVMKEVNESLDDFVDEITS</sequence>
<comment type="subunit">
    <text evidence="8">Homodimer. Interacts with FtsZ.</text>
</comment>
<evidence type="ECO:0000256" key="1">
    <source>
        <dbReference type="ARBA" id="ARBA00004496"/>
    </source>
</evidence>
<dbReference type="InterPro" id="IPR053712">
    <property type="entry name" value="Bac_CellDiv_Activator"/>
</dbReference>
<dbReference type="GO" id="GO:0000921">
    <property type="term" value="P:septin ring assembly"/>
    <property type="evidence" value="ECO:0007669"/>
    <property type="project" value="TreeGrafter"/>
</dbReference>
<dbReference type="OrthoDB" id="1495773at2"/>
<dbReference type="Pfam" id="PF05164">
    <property type="entry name" value="ZapA"/>
    <property type="match status" value="1"/>
</dbReference>
<gene>
    <name evidence="11" type="ORF">SAMN05443144_10957</name>
</gene>
<dbReference type="GO" id="GO:0000917">
    <property type="term" value="P:division septum assembly"/>
    <property type="evidence" value="ECO:0007669"/>
    <property type="project" value="UniProtKB-KW"/>
</dbReference>
<dbReference type="SUPFAM" id="SSF102829">
    <property type="entry name" value="Cell division protein ZapA-like"/>
    <property type="match status" value="1"/>
</dbReference>
<keyword evidence="4 11" id="KW-0132">Cell division</keyword>
<comment type="function">
    <text evidence="7">Activator of cell division through the inhibition of FtsZ GTPase activity, therefore promoting FtsZ assembly into bundles of protofilaments necessary for the formation of the division Z ring. It is recruited early at mid-cell but it is not essential for cell division.</text>
</comment>